<dbReference type="InterPro" id="IPR003034">
    <property type="entry name" value="SAP_dom"/>
</dbReference>
<dbReference type="AlphaFoldDB" id="A0A4S9SYD5"/>
<dbReference type="Pfam" id="PF02037">
    <property type="entry name" value="SAP"/>
    <property type="match status" value="1"/>
</dbReference>
<feature type="compositionally biased region" description="Basic and acidic residues" evidence="1">
    <location>
        <begin position="62"/>
        <end position="74"/>
    </location>
</feature>
<feature type="domain" description="SAP" evidence="2">
    <location>
        <begin position="3"/>
        <end position="40"/>
    </location>
</feature>
<gene>
    <name evidence="3" type="ORF">D6C91_06268</name>
</gene>
<sequence length="332" mass="38982">MADYEEKTVAVLRQELKERGIPSTGLTRKAQIIEKLEEDDERKKGYTKDCWRSFVSSALIECEPHDESMQDDSSRSVPNKRSPEQASAEQAKKQKIRYDKPGTQKPRLTTPDLEFEYDRSQLRDSRPTPGRIARPRYDKFSLSEDLNQHFENDFYVPKPERPPGRLDRVQKDELFVEQSRLDPRAAFHDLHKCLDKGPNGSPTADNAGFQLDYEKVQDWDRPQPYNKRAMIRGMDRAVDKARSEEDQIFDVFFVDGERPDDNASHIAKDYVKDQISKDLNVPWHQIKPEHAKQWEKQGFKKVVFKDWWKEPTQEERRRFGNMLKGAALRKDL</sequence>
<feature type="compositionally biased region" description="Polar residues" evidence="1">
    <location>
        <begin position="75"/>
        <end position="88"/>
    </location>
</feature>
<feature type="region of interest" description="Disordered" evidence="1">
    <location>
        <begin position="62"/>
        <end position="139"/>
    </location>
</feature>
<comment type="caution">
    <text evidence="3">The sequence shown here is derived from an EMBL/GenBank/DDBJ whole genome shotgun (WGS) entry which is preliminary data.</text>
</comment>
<dbReference type="Gene3D" id="1.10.720.30">
    <property type="entry name" value="SAP domain"/>
    <property type="match status" value="1"/>
</dbReference>
<proteinExistence type="predicted"/>
<evidence type="ECO:0000256" key="1">
    <source>
        <dbReference type="SAM" id="MobiDB-lite"/>
    </source>
</evidence>
<feature type="compositionally biased region" description="Basic and acidic residues" evidence="1">
    <location>
        <begin position="116"/>
        <end position="126"/>
    </location>
</feature>
<evidence type="ECO:0000259" key="2">
    <source>
        <dbReference type="Pfam" id="PF02037"/>
    </source>
</evidence>
<name>A0A4S9SYD5_AURPU</name>
<feature type="compositionally biased region" description="Basic and acidic residues" evidence="1">
    <location>
        <begin position="90"/>
        <end position="102"/>
    </location>
</feature>
<organism evidence="3 4">
    <name type="scientific">Aureobasidium pullulans</name>
    <name type="common">Black yeast</name>
    <name type="synonym">Pullularia pullulans</name>
    <dbReference type="NCBI Taxonomy" id="5580"/>
    <lineage>
        <taxon>Eukaryota</taxon>
        <taxon>Fungi</taxon>
        <taxon>Dikarya</taxon>
        <taxon>Ascomycota</taxon>
        <taxon>Pezizomycotina</taxon>
        <taxon>Dothideomycetes</taxon>
        <taxon>Dothideomycetidae</taxon>
        <taxon>Dothideales</taxon>
        <taxon>Saccotheciaceae</taxon>
        <taxon>Aureobasidium</taxon>
    </lineage>
</organism>
<accession>A0A4S9SYD5</accession>
<reference evidence="3 4" key="1">
    <citation type="submission" date="2018-10" db="EMBL/GenBank/DDBJ databases">
        <title>Fifty Aureobasidium pullulans genomes reveal a recombining polyextremotolerant generalist.</title>
        <authorList>
            <person name="Gostincar C."/>
            <person name="Turk M."/>
            <person name="Zajc J."/>
            <person name="Gunde-Cimerman N."/>
        </authorList>
    </citation>
    <scope>NUCLEOTIDE SEQUENCE [LARGE SCALE GENOMIC DNA]</scope>
    <source>
        <strain evidence="3 4">EXF-3863</strain>
    </source>
</reference>
<dbReference type="InterPro" id="IPR036361">
    <property type="entry name" value="SAP_dom_sf"/>
</dbReference>
<protein>
    <recommendedName>
        <fullName evidence="2">SAP domain-containing protein</fullName>
    </recommendedName>
</protein>
<evidence type="ECO:0000313" key="4">
    <source>
        <dbReference type="Proteomes" id="UP000308005"/>
    </source>
</evidence>
<dbReference type="EMBL" id="QZBM01000310">
    <property type="protein sequence ID" value="THZ16638.1"/>
    <property type="molecule type" value="Genomic_DNA"/>
</dbReference>
<dbReference type="Proteomes" id="UP000308005">
    <property type="component" value="Unassembled WGS sequence"/>
</dbReference>
<evidence type="ECO:0000313" key="3">
    <source>
        <dbReference type="EMBL" id="THZ16638.1"/>
    </source>
</evidence>